<dbReference type="AlphaFoldDB" id="A0A7J7N6U5"/>
<dbReference type="OrthoDB" id="1304457at2759"/>
<evidence type="ECO:0000313" key="2">
    <source>
        <dbReference type="Proteomes" id="UP000541444"/>
    </source>
</evidence>
<name>A0A7J7N6U5_9MAGN</name>
<dbReference type="Proteomes" id="UP000541444">
    <property type="component" value="Unassembled WGS sequence"/>
</dbReference>
<gene>
    <name evidence="1" type="ORF">GIB67_021014</name>
</gene>
<protein>
    <submittedName>
        <fullName evidence="1">Uncharacterized protein</fullName>
    </submittedName>
</protein>
<dbReference type="EMBL" id="JACGCM010001009">
    <property type="protein sequence ID" value="KAF6162865.1"/>
    <property type="molecule type" value="Genomic_DNA"/>
</dbReference>
<keyword evidence="2" id="KW-1185">Reference proteome</keyword>
<accession>A0A7J7N6U5</accession>
<comment type="caution">
    <text evidence="1">The sequence shown here is derived from an EMBL/GenBank/DDBJ whole genome shotgun (WGS) entry which is preliminary data.</text>
</comment>
<reference evidence="1 2" key="1">
    <citation type="journal article" date="2020" name="IScience">
        <title>Genome Sequencing of the Endangered Kingdonia uniflora (Circaeasteraceae, Ranunculales) Reveals Potential Mechanisms of Evolutionary Specialization.</title>
        <authorList>
            <person name="Sun Y."/>
            <person name="Deng T."/>
            <person name="Zhang A."/>
            <person name="Moore M.J."/>
            <person name="Landis J.B."/>
            <person name="Lin N."/>
            <person name="Zhang H."/>
            <person name="Zhang X."/>
            <person name="Huang J."/>
            <person name="Zhang X."/>
            <person name="Sun H."/>
            <person name="Wang H."/>
        </authorList>
    </citation>
    <scope>NUCLEOTIDE SEQUENCE [LARGE SCALE GENOMIC DNA]</scope>
    <source>
        <strain evidence="1">TB1705</strain>
        <tissue evidence="1">Leaf</tissue>
    </source>
</reference>
<sequence>MYYAWTLRNSKTTTMDIDGYHVYRRRETDTIHKLANGQQGHDRTILVFYADDEIQEYLDARYIAPPEAAWHLFGHSLLEENSLVTRLVLHLPGMYNVVYNEREPIENVISRA</sequence>
<evidence type="ECO:0000313" key="1">
    <source>
        <dbReference type="EMBL" id="KAF6162865.1"/>
    </source>
</evidence>
<proteinExistence type="predicted"/>
<organism evidence="1 2">
    <name type="scientific">Kingdonia uniflora</name>
    <dbReference type="NCBI Taxonomy" id="39325"/>
    <lineage>
        <taxon>Eukaryota</taxon>
        <taxon>Viridiplantae</taxon>
        <taxon>Streptophyta</taxon>
        <taxon>Embryophyta</taxon>
        <taxon>Tracheophyta</taxon>
        <taxon>Spermatophyta</taxon>
        <taxon>Magnoliopsida</taxon>
        <taxon>Ranunculales</taxon>
        <taxon>Circaeasteraceae</taxon>
        <taxon>Kingdonia</taxon>
    </lineage>
</organism>